<dbReference type="GO" id="GO:0004602">
    <property type="term" value="F:glutathione peroxidase activity"/>
    <property type="evidence" value="ECO:0007669"/>
    <property type="project" value="TreeGrafter"/>
</dbReference>
<accession>A0A9P7ZE76</accession>
<dbReference type="GeneID" id="70292574"/>
<dbReference type="GO" id="GO:0016020">
    <property type="term" value="C:membrane"/>
    <property type="evidence" value="ECO:0007669"/>
    <property type="project" value="UniProtKB-SubCell"/>
</dbReference>
<evidence type="ECO:0000313" key="6">
    <source>
        <dbReference type="EMBL" id="KAG9250375.1"/>
    </source>
</evidence>
<dbReference type="AlphaFoldDB" id="A0A9P7ZE76"/>
<dbReference type="InterPro" id="IPR001129">
    <property type="entry name" value="Membr-assoc_MAPEG"/>
</dbReference>
<dbReference type="OrthoDB" id="410651at2759"/>
<dbReference type="PANTHER" id="PTHR10250:SF26">
    <property type="entry name" value="GLUTATHIONE S-TRANSFERASE 3, MITOCHONDRIAL"/>
    <property type="match status" value="1"/>
</dbReference>
<dbReference type="PANTHER" id="PTHR10250">
    <property type="entry name" value="MICROSOMAL GLUTATHIONE S-TRANSFERASE"/>
    <property type="match status" value="1"/>
</dbReference>
<dbReference type="InterPro" id="IPR050997">
    <property type="entry name" value="MAPEG"/>
</dbReference>
<dbReference type="Proteomes" id="UP000887229">
    <property type="component" value="Unassembled WGS sequence"/>
</dbReference>
<dbReference type="InterPro" id="IPR023352">
    <property type="entry name" value="MAPEG-like_dom_sf"/>
</dbReference>
<proteinExistence type="predicted"/>
<dbReference type="SUPFAM" id="SSF161084">
    <property type="entry name" value="MAPEG domain-like"/>
    <property type="match status" value="1"/>
</dbReference>
<protein>
    <submittedName>
        <fullName evidence="6">MAPEG family protein</fullName>
    </submittedName>
</protein>
<keyword evidence="4 5" id="KW-0472">Membrane</keyword>
<evidence type="ECO:0000256" key="5">
    <source>
        <dbReference type="SAM" id="Phobius"/>
    </source>
</evidence>
<dbReference type="EMBL" id="MU251278">
    <property type="protein sequence ID" value="KAG9250375.1"/>
    <property type="molecule type" value="Genomic_DNA"/>
</dbReference>
<organism evidence="6 7">
    <name type="scientific">Emericellopsis atlantica</name>
    <dbReference type="NCBI Taxonomy" id="2614577"/>
    <lineage>
        <taxon>Eukaryota</taxon>
        <taxon>Fungi</taxon>
        <taxon>Dikarya</taxon>
        <taxon>Ascomycota</taxon>
        <taxon>Pezizomycotina</taxon>
        <taxon>Sordariomycetes</taxon>
        <taxon>Hypocreomycetidae</taxon>
        <taxon>Hypocreales</taxon>
        <taxon>Bionectriaceae</taxon>
        <taxon>Emericellopsis</taxon>
    </lineage>
</organism>
<reference evidence="6" key="1">
    <citation type="journal article" date="2021" name="IMA Fungus">
        <title>Genomic characterization of three marine fungi, including Emericellopsis atlantica sp. nov. with signatures of a generalist lifestyle and marine biomass degradation.</title>
        <authorList>
            <person name="Hagestad O.C."/>
            <person name="Hou L."/>
            <person name="Andersen J.H."/>
            <person name="Hansen E.H."/>
            <person name="Altermark B."/>
            <person name="Li C."/>
            <person name="Kuhnert E."/>
            <person name="Cox R.J."/>
            <person name="Crous P.W."/>
            <person name="Spatafora J.W."/>
            <person name="Lail K."/>
            <person name="Amirebrahimi M."/>
            <person name="Lipzen A."/>
            <person name="Pangilinan J."/>
            <person name="Andreopoulos W."/>
            <person name="Hayes R.D."/>
            <person name="Ng V."/>
            <person name="Grigoriev I.V."/>
            <person name="Jackson S.A."/>
            <person name="Sutton T.D.S."/>
            <person name="Dobson A.D.W."/>
            <person name="Rama T."/>
        </authorList>
    </citation>
    <scope>NUCLEOTIDE SEQUENCE</scope>
    <source>
        <strain evidence="6">TS7</strain>
    </source>
</reference>
<keyword evidence="3 5" id="KW-1133">Transmembrane helix</keyword>
<evidence type="ECO:0000256" key="3">
    <source>
        <dbReference type="ARBA" id="ARBA00022989"/>
    </source>
</evidence>
<evidence type="ECO:0000313" key="7">
    <source>
        <dbReference type="Proteomes" id="UP000887229"/>
    </source>
</evidence>
<gene>
    <name evidence="6" type="ORF">F5Z01DRAFT_629621</name>
</gene>
<keyword evidence="7" id="KW-1185">Reference proteome</keyword>
<name>A0A9P7ZE76_9HYPO</name>
<dbReference type="GO" id="GO:0005783">
    <property type="term" value="C:endoplasmic reticulum"/>
    <property type="evidence" value="ECO:0007669"/>
    <property type="project" value="TreeGrafter"/>
</dbReference>
<dbReference type="Gene3D" id="1.20.120.550">
    <property type="entry name" value="Membrane associated eicosanoid/glutathione metabolism-like domain"/>
    <property type="match status" value="1"/>
</dbReference>
<dbReference type="GO" id="GO:0005635">
    <property type="term" value="C:nuclear envelope"/>
    <property type="evidence" value="ECO:0007669"/>
    <property type="project" value="TreeGrafter"/>
</dbReference>
<comment type="caution">
    <text evidence="6">The sequence shown here is derived from an EMBL/GenBank/DDBJ whole genome shotgun (WGS) entry which is preliminary data.</text>
</comment>
<comment type="subcellular location">
    <subcellularLocation>
        <location evidence="1">Membrane</location>
        <topology evidence="1">Multi-pass membrane protein</topology>
    </subcellularLocation>
</comment>
<feature type="transmembrane region" description="Helical" evidence="5">
    <location>
        <begin position="12"/>
        <end position="30"/>
    </location>
</feature>
<evidence type="ECO:0000256" key="2">
    <source>
        <dbReference type="ARBA" id="ARBA00022692"/>
    </source>
</evidence>
<evidence type="ECO:0000256" key="4">
    <source>
        <dbReference type="ARBA" id="ARBA00023136"/>
    </source>
</evidence>
<dbReference type="RefSeq" id="XP_046114299.1">
    <property type="nucleotide sequence ID" value="XM_046261671.1"/>
</dbReference>
<sequence>MPFTLQLPDEYGYILAVASSTFLLNTYHFFLTGSSRRASGVAYPAPYATDEQVAKNPKALTFNCAQRAHANFIENQPSFLGALAIAGLRFPMTSAVLGATWVFGRLAYAIGYTSSGPKGRLFGFAVSALSDNSLRLMAMYASVMYVMGQ</sequence>
<evidence type="ECO:0000256" key="1">
    <source>
        <dbReference type="ARBA" id="ARBA00004141"/>
    </source>
</evidence>
<dbReference type="Pfam" id="PF01124">
    <property type="entry name" value="MAPEG"/>
    <property type="match status" value="1"/>
</dbReference>
<dbReference type="GO" id="GO:0004364">
    <property type="term" value="F:glutathione transferase activity"/>
    <property type="evidence" value="ECO:0007669"/>
    <property type="project" value="TreeGrafter"/>
</dbReference>
<keyword evidence="2 5" id="KW-0812">Transmembrane</keyword>